<dbReference type="InterPro" id="IPR005467">
    <property type="entry name" value="His_kinase_dom"/>
</dbReference>
<keyword evidence="13" id="KW-1185">Reference proteome</keyword>
<keyword evidence="7" id="KW-0067">ATP-binding</keyword>
<feature type="transmembrane region" description="Helical" evidence="9">
    <location>
        <begin position="332"/>
        <end position="351"/>
    </location>
</feature>
<name>A0A6H3NNY3_9LEPT</name>
<keyword evidence="8" id="KW-0902">Two-component regulatory system</keyword>
<feature type="chain" id="PRO_5026076259" description="histidine kinase" evidence="10">
    <location>
        <begin position="26"/>
        <end position="782"/>
    </location>
</feature>
<dbReference type="CDD" id="cd00082">
    <property type="entry name" value="HisKA"/>
    <property type="match status" value="1"/>
</dbReference>
<gene>
    <name evidence="12" type="ORF">EHR08_01575</name>
</gene>
<keyword evidence="5" id="KW-0547">Nucleotide-binding</keyword>
<accession>A0A6H3NNY3</accession>
<evidence type="ECO:0000313" key="12">
    <source>
        <dbReference type="EMBL" id="TGN15022.1"/>
    </source>
</evidence>
<evidence type="ECO:0000256" key="1">
    <source>
        <dbReference type="ARBA" id="ARBA00000085"/>
    </source>
</evidence>
<dbReference type="GO" id="GO:0005524">
    <property type="term" value="F:ATP binding"/>
    <property type="evidence" value="ECO:0007669"/>
    <property type="project" value="UniProtKB-KW"/>
</dbReference>
<keyword evidence="10" id="KW-0732">Signal</keyword>
<dbReference type="SUPFAM" id="SSF55874">
    <property type="entry name" value="ATPase domain of HSP90 chaperone/DNA topoisomerase II/histidine kinase"/>
    <property type="match status" value="1"/>
</dbReference>
<evidence type="ECO:0000256" key="10">
    <source>
        <dbReference type="SAM" id="SignalP"/>
    </source>
</evidence>
<feature type="signal peptide" evidence="10">
    <location>
        <begin position="1"/>
        <end position="25"/>
    </location>
</feature>
<evidence type="ECO:0000256" key="8">
    <source>
        <dbReference type="ARBA" id="ARBA00023012"/>
    </source>
</evidence>
<dbReference type="RefSeq" id="WP_135744723.1">
    <property type="nucleotide sequence ID" value="NZ_RQHT01000014.1"/>
</dbReference>
<sequence>MNKYHYIRLLKLVFLLFVFVHCENAGPNHTKLKAIGGILDLSQVSIEKDTVIPLVGEWKFYWKNLVEPKNHYEKENFPYILKSSPAVWNDTLFDNEKIEGFGFATYSLEIPLKNPRSDLAIFIPDIGTSYRLYVNGDLLTSVGRVGVSEKDVTPKYKPQIILLPKSESYELLFHVSNFSNRWGGYWFPILLGKAETIYQKKQVQSGFTVAVCIAAALMACYNIIFFLFRKTDITPLLFSFHCVLILLRALTTGERLGHLIFDSLSWELLNRIEYFSAFCMAPVLYAFLYRFVPNPFWRRFGYLLNTPLYMMCLLIIFTPNSIYAYFLNYLIVYIYFSVVPGWFIILLVAVVQKQKDALGLFVSYLAIMYANINDTLVTYGILEGAYLIPYSQIFLIFSHSIIISKRYSNSLSESEQLSAQMKQLVVSSQRIMSSTNYETAAKSALEILSSKIGENEKLHIYVSSQSTQSWIVYSIDADLSFNYENISQEMVESLIENDVSKFFDPITINKRYFIPIIQNETIQLILDIPENRFLKDESDLDWAKAISYALVLSIQNLARHDIEKYAIIGEFSSEIAHDIGNHVILIRKSLELLELDPLNKVEIFRQTKQEIDTLSNLSIDILEFSKNNIILDLKITNVNVFFSSVKEDLTILFQKSNITFKYKNWITTETFKIDPLRIRRLCLNIAKNSLDLNSEVTEFLLSIHSESSTLYIIMEDDGPGMSEDIKRNVFDSKIESNKPHGTGLGLSIVRKIVLAHGGELLMTDRPTGGMRFTILLPLCEWK</sequence>
<dbReference type="Gene3D" id="3.30.565.10">
    <property type="entry name" value="Histidine kinase-like ATPase, C-terminal domain"/>
    <property type="match status" value="1"/>
</dbReference>
<evidence type="ECO:0000256" key="3">
    <source>
        <dbReference type="ARBA" id="ARBA00022553"/>
    </source>
</evidence>
<dbReference type="PRINTS" id="PR00344">
    <property type="entry name" value="BCTRLSENSOR"/>
</dbReference>
<dbReference type="InterPro" id="IPR036890">
    <property type="entry name" value="HATPase_C_sf"/>
</dbReference>
<dbReference type="InterPro" id="IPR004358">
    <property type="entry name" value="Sig_transdc_His_kin-like_C"/>
</dbReference>
<comment type="catalytic activity">
    <reaction evidence="1">
        <text>ATP + protein L-histidine = ADP + protein N-phospho-L-histidine.</text>
        <dbReference type="EC" id="2.7.13.3"/>
    </reaction>
</comment>
<reference evidence="12" key="1">
    <citation type="journal article" date="2019" name="PLoS Negl. Trop. Dis.">
        <title>Revisiting the worldwide diversity of Leptospira species in the environment.</title>
        <authorList>
            <person name="Vincent A.T."/>
            <person name="Schiettekatte O."/>
            <person name="Bourhy P."/>
            <person name="Veyrier F.J."/>
            <person name="Picardeau M."/>
        </authorList>
    </citation>
    <scope>NUCLEOTIDE SEQUENCE [LARGE SCALE GENOMIC DNA]</scope>
    <source>
        <strain evidence="12">201601109</strain>
    </source>
</reference>
<evidence type="ECO:0000256" key="6">
    <source>
        <dbReference type="ARBA" id="ARBA00022777"/>
    </source>
</evidence>
<keyword evidence="3" id="KW-0597">Phosphoprotein</keyword>
<dbReference type="PANTHER" id="PTHR43065:SF10">
    <property type="entry name" value="PEROXIDE STRESS-ACTIVATED HISTIDINE KINASE MAK3"/>
    <property type="match status" value="1"/>
</dbReference>
<keyword evidence="9" id="KW-0472">Membrane</keyword>
<feature type="domain" description="Histidine kinase" evidence="11">
    <location>
        <begin position="574"/>
        <end position="780"/>
    </location>
</feature>
<dbReference type="SMART" id="SM00387">
    <property type="entry name" value="HATPase_c"/>
    <property type="match status" value="1"/>
</dbReference>
<feature type="transmembrane region" description="Helical" evidence="9">
    <location>
        <begin position="235"/>
        <end position="252"/>
    </location>
</feature>
<evidence type="ECO:0000256" key="7">
    <source>
        <dbReference type="ARBA" id="ARBA00022840"/>
    </source>
</evidence>
<feature type="transmembrane region" description="Helical" evidence="9">
    <location>
        <begin position="207"/>
        <end position="228"/>
    </location>
</feature>
<dbReference type="EMBL" id="RQHU01000005">
    <property type="protein sequence ID" value="TGN15022.1"/>
    <property type="molecule type" value="Genomic_DNA"/>
</dbReference>
<evidence type="ECO:0000256" key="4">
    <source>
        <dbReference type="ARBA" id="ARBA00022679"/>
    </source>
</evidence>
<evidence type="ECO:0000259" key="11">
    <source>
        <dbReference type="PROSITE" id="PS50109"/>
    </source>
</evidence>
<feature type="transmembrane region" description="Helical" evidence="9">
    <location>
        <begin position="304"/>
        <end position="326"/>
    </location>
</feature>
<dbReference type="PANTHER" id="PTHR43065">
    <property type="entry name" value="SENSOR HISTIDINE KINASE"/>
    <property type="match status" value="1"/>
</dbReference>
<feature type="transmembrane region" description="Helical" evidence="9">
    <location>
        <begin position="272"/>
        <end position="292"/>
    </location>
</feature>
<proteinExistence type="predicted"/>
<comment type="caution">
    <text evidence="12">The sequence shown here is derived from an EMBL/GenBank/DDBJ whole genome shotgun (WGS) entry which is preliminary data.</text>
</comment>
<keyword evidence="9" id="KW-1133">Transmembrane helix</keyword>
<feature type="transmembrane region" description="Helical" evidence="9">
    <location>
        <begin position="358"/>
        <end position="381"/>
    </location>
</feature>
<dbReference type="InterPro" id="IPR011623">
    <property type="entry name" value="7TMR_DISM_rcpt_extracell_dom1"/>
</dbReference>
<evidence type="ECO:0000256" key="9">
    <source>
        <dbReference type="SAM" id="Phobius"/>
    </source>
</evidence>
<protein>
    <recommendedName>
        <fullName evidence="2">histidine kinase</fullName>
        <ecNumber evidence="2">2.7.13.3</ecNumber>
    </recommendedName>
</protein>
<evidence type="ECO:0000256" key="2">
    <source>
        <dbReference type="ARBA" id="ARBA00012438"/>
    </source>
</evidence>
<dbReference type="Pfam" id="PF07695">
    <property type="entry name" value="7TMR-DISM_7TM"/>
    <property type="match status" value="1"/>
</dbReference>
<evidence type="ECO:0000313" key="13">
    <source>
        <dbReference type="Proteomes" id="UP000297649"/>
    </source>
</evidence>
<dbReference type="Pfam" id="PF02518">
    <property type="entry name" value="HATPase_c"/>
    <property type="match status" value="1"/>
</dbReference>
<dbReference type="GO" id="GO:0000155">
    <property type="term" value="F:phosphorelay sensor kinase activity"/>
    <property type="evidence" value="ECO:0007669"/>
    <property type="project" value="InterPro"/>
</dbReference>
<dbReference type="OrthoDB" id="344288at2"/>
<keyword evidence="6 12" id="KW-0418">Kinase</keyword>
<keyword evidence="4" id="KW-0808">Transferase</keyword>
<keyword evidence="9" id="KW-0812">Transmembrane</keyword>
<dbReference type="PROSITE" id="PS50109">
    <property type="entry name" value="HIS_KIN"/>
    <property type="match status" value="1"/>
</dbReference>
<organism evidence="12 13">
    <name type="scientific">Leptospira bandrabouensis</name>
    <dbReference type="NCBI Taxonomy" id="2484903"/>
    <lineage>
        <taxon>Bacteria</taxon>
        <taxon>Pseudomonadati</taxon>
        <taxon>Spirochaetota</taxon>
        <taxon>Spirochaetia</taxon>
        <taxon>Leptospirales</taxon>
        <taxon>Leptospiraceae</taxon>
        <taxon>Leptospira</taxon>
    </lineage>
</organism>
<evidence type="ECO:0000256" key="5">
    <source>
        <dbReference type="ARBA" id="ARBA00022741"/>
    </source>
</evidence>
<dbReference type="InterPro" id="IPR003661">
    <property type="entry name" value="HisK_dim/P_dom"/>
</dbReference>
<dbReference type="AlphaFoldDB" id="A0A6H3NNY3"/>
<dbReference type="Proteomes" id="UP000297649">
    <property type="component" value="Unassembled WGS sequence"/>
</dbReference>
<dbReference type="InterPro" id="IPR003594">
    <property type="entry name" value="HATPase_dom"/>
</dbReference>
<dbReference type="EC" id="2.7.13.3" evidence="2"/>
<dbReference type="CDD" id="cd00075">
    <property type="entry name" value="HATPase"/>
    <property type="match status" value="1"/>
</dbReference>